<dbReference type="Gene3D" id="3.60.40.10">
    <property type="entry name" value="PPM-type phosphatase domain"/>
    <property type="match status" value="1"/>
</dbReference>
<keyword evidence="3" id="KW-0812">Transmembrane</keyword>
<gene>
    <name evidence="5" type="ORF">GCM10009118_10470</name>
</gene>
<keyword evidence="6" id="KW-1185">Reference proteome</keyword>
<dbReference type="EMBL" id="BAAAFH010000003">
    <property type="protein sequence ID" value="GAA0874639.1"/>
    <property type="molecule type" value="Genomic_DNA"/>
</dbReference>
<evidence type="ECO:0000256" key="2">
    <source>
        <dbReference type="SAM" id="Coils"/>
    </source>
</evidence>
<keyword evidence="1" id="KW-0378">Hydrolase</keyword>
<name>A0ABN1MMY9_9FLAO</name>
<feature type="transmembrane region" description="Helical" evidence="3">
    <location>
        <begin position="12"/>
        <end position="30"/>
    </location>
</feature>
<dbReference type="PANTHER" id="PTHR43156:SF9">
    <property type="entry name" value="HAMP DOMAIN-CONTAINING PROTEIN"/>
    <property type="match status" value="1"/>
</dbReference>
<evidence type="ECO:0000256" key="3">
    <source>
        <dbReference type="SAM" id="Phobius"/>
    </source>
</evidence>
<feature type="transmembrane region" description="Helical" evidence="3">
    <location>
        <begin position="280"/>
        <end position="297"/>
    </location>
</feature>
<dbReference type="InterPro" id="IPR001932">
    <property type="entry name" value="PPM-type_phosphatase-like_dom"/>
</dbReference>
<feature type="domain" description="HAMP" evidence="4">
    <location>
        <begin position="298"/>
        <end position="353"/>
    </location>
</feature>
<dbReference type="PROSITE" id="PS50885">
    <property type="entry name" value="HAMP"/>
    <property type="match status" value="1"/>
</dbReference>
<dbReference type="InterPro" id="IPR003660">
    <property type="entry name" value="HAMP_dom"/>
</dbReference>
<dbReference type="Proteomes" id="UP001501126">
    <property type="component" value="Unassembled WGS sequence"/>
</dbReference>
<evidence type="ECO:0000256" key="1">
    <source>
        <dbReference type="ARBA" id="ARBA00022801"/>
    </source>
</evidence>
<reference evidence="5 6" key="1">
    <citation type="journal article" date="2019" name="Int. J. Syst. Evol. Microbiol.">
        <title>The Global Catalogue of Microorganisms (GCM) 10K type strain sequencing project: providing services to taxonomists for standard genome sequencing and annotation.</title>
        <authorList>
            <consortium name="The Broad Institute Genomics Platform"/>
            <consortium name="The Broad Institute Genome Sequencing Center for Infectious Disease"/>
            <person name="Wu L."/>
            <person name="Ma J."/>
        </authorList>
    </citation>
    <scope>NUCLEOTIDE SEQUENCE [LARGE SCALE GENOMIC DNA]</scope>
    <source>
        <strain evidence="5 6">JCM 16083</strain>
    </source>
</reference>
<keyword evidence="2" id="KW-0175">Coiled coil</keyword>
<comment type="caution">
    <text evidence="5">The sequence shown here is derived from an EMBL/GenBank/DDBJ whole genome shotgun (WGS) entry which is preliminary data.</text>
</comment>
<evidence type="ECO:0000259" key="4">
    <source>
        <dbReference type="PROSITE" id="PS50885"/>
    </source>
</evidence>
<keyword evidence="3" id="KW-1133">Transmembrane helix</keyword>
<dbReference type="Gene3D" id="6.10.340.10">
    <property type="match status" value="1"/>
</dbReference>
<evidence type="ECO:0000313" key="6">
    <source>
        <dbReference type="Proteomes" id="UP001501126"/>
    </source>
</evidence>
<protein>
    <recommendedName>
        <fullName evidence="4">HAMP domain-containing protein</fullName>
    </recommendedName>
</protein>
<dbReference type="InterPro" id="IPR036457">
    <property type="entry name" value="PPM-type-like_dom_sf"/>
</dbReference>
<dbReference type="InterPro" id="IPR052016">
    <property type="entry name" value="Bact_Sigma-Reg"/>
</dbReference>
<accession>A0ABN1MMY9</accession>
<organism evidence="5 6">
    <name type="scientific">Wandonia haliotis</name>
    <dbReference type="NCBI Taxonomy" id="574963"/>
    <lineage>
        <taxon>Bacteria</taxon>
        <taxon>Pseudomonadati</taxon>
        <taxon>Bacteroidota</taxon>
        <taxon>Flavobacteriia</taxon>
        <taxon>Flavobacteriales</taxon>
        <taxon>Crocinitomicaceae</taxon>
        <taxon>Wandonia</taxon>
    </lineage>
</organism>
<sequence>MRNGAFENLSIRIKILLSLSVVAVFSFLFSRINVLGIRQSADYTNTLTLLRSFEGAIQHRDEFQTKYSLIDCRNTEYFKTLSSENVAQYFFWTDSAVRILQHTVVALEESGKLNENREFKVNEIKKGVLASFHLFNELRDLIRKRGYVQYGLEGELRDEAHRLEEILSNGTDLLLQMRRHEKDFMLRGEQQYIDKFNTRFSELLALRQGVEVKERLIAYHSLFNEFAKVHNAIGHTAAQGKLRDVLGVTERTEKLIRTMVLEFEEESGFVLSRIQLTMQIFQFALLLVIIGMIWFLGKQLSKPVFDLRNALDSFVEHNFELAAQFPFSNRKDEFGRLSLSLQKMADEITITFKQYRKRSEERQKVLKEQKDKLEIQKLLLQENRNLLQERHDDIRQSIDYARRLQNAIFPRKEKIDRWFGTKHFELYLPKDVVSGDFYYIDEVEGTKYVAVGDCTGHGVPGAFLSFLGFNFLNYAIKDKNLENPAAILTYLNAKITEVFNQNGFNSEIKDGMDIALLAIEEKKGEKRAFYCGANIPLYLIRQQSMVTIRPNRFPIGDVIDGQRKFTAHELDLRPGDRLYLSSDGYQDQIGGPANKKYKTVYFRDLLLQTSHLDYEEQQKMLLREFREWKGANTQIDDVCIVGIGI</sequence>
<evidence type="ECO:0000313" key="5">
    <source>
        <dbReference type="EMBL" id="GAA0874639.1"/>
    </source>
</evidence>
<proteinExistence type="predicted"/>
<keyword evidence="3" id="KW-0472">Membrane</keyword>
<dbReference type="Pfam" id="PF07228">
    <property type="entry name" value="SpoIIE"/>
    <property type="match status" value="1"/>
</dbReference>
<dbReference type="PANTHER" id="PTHR43156">
    <property type="entry name" value="STAGE II SPORULATION PROTEIN E-RELATED"/>
    <property type="match status" value="1"/>
</dbReference>
<feature type="coiled-coil region" evidence="2">
    <location>
        <begin position="356"/>
        <end position="390"/>
    </location>
</feature>